<sequence>VSNLERISIFCNRVENGLDGLRVALEKHIARQGEAALDKIADVAVNDPKQYVSTILKIYRSYHSLVTYSLKREPAFVQALDKGCASFINRNNITRKTNNPSKSPELLARYCDILLKESLKNPKENELEKFLHQIVWIFFMKVQTERLLNDLSASDEAESNMISKLKQISESEYTYKLQQMLNDNRLSKNITERYKQHLASKNMNLGLDFSIMATTAQMAVLMMYNENTEMTLQQICDNTKLRHEIVTQIVQALVKMELLSIVGPKIDIDANTPLSTVLRLNSDFSNEELKIDLSKAITPVAERQKTAEADGFMEKDRIELVQVFEQLGSRFTPNVKMFKKSIDFLIDRDYLQRMENEKNVYEYIP</sequence>
<keyword evidence="2" id="KW-0833">Ubl conjugation pathway</keyword>
<feature type="non-terminal residue" evidence="6">
    <location>
        <position position="1"/>
    </location>
</feature>
<evidence type="ECO:0000313" key="7">
    <source>
        <dbReference type="Proteomes" id="UP000242913"/>
    </source>
</evidence>
<dbReference type="Proteomes" id="UP000242913">
    <property type="component" value="Unassembled WGS sequence"/>
</dbReference>
<evidence type="ECO:0000256" key="3">
    <source>
        <dbReference type="PROSITE-ProRule" id="PRU00330"/>
    </source>
</evidence>
<dbReference type="SUPFAM" id="SSF46785">
    <property type="entry name" value="Winged helix' DNA-binding domain"/>
    <property type="match status" value="1"/>
</dbReference>
<gene>
    <name evidence="6" type="ORF">X798_06707</name>
</gene>
<dbReference type="InterPro" id="IPR036388">
    <property type="entry name" value="WH-like_DNA-bd_sf"/>
</dbReference>
<protein>
    <recommendedName>
        <fullName evidence="5">Cullin family profile domain-containing protein</fullName>
    </recommendedName>
</protein>
<dbReference type="GO" id="GO:0006511">
    <property type="term" value="P:ubiquitin-dependent protein catabolic process"/>
    <property type="evidence" value="ECO:0007669"/>
    <property type="project" value="InterPro"/>
</dbReference>
<dbReference type="SUPFAM" id="SSF75632">
    <property type="entry name" value="Cullin homology domain"/>
    <property type="match status" value="1"/>
</dbReference>
<dbReference type="SMART" id="SM00182">
    <property type="entry name" value="CULLIN"/>
    <property type="match status" value="1"/>
</dbReference>
<dbReference type="GO" id="GO:0031625">
    <property type="term" value="F:ubiquitin protein ligase binding"/>
    <property type="evidence" value="ECO:0007669"/>
    <property type="project" value="InterPro"/>
</dbReference>
<dbReference type="InterPro" id="IPR036390">
    <property type="entry name" value="WH_DNA-bd_sf"/>
</dbReference>
<dbReference type="FunFam" id="1.20.1310.10:FF:000019">
    <property type="entry name" value="Cullin 1"/>
    <property type="match status" value="1"/>
</dbReference>
<proteinExistence type="inferred from homology"/>
<reference evidence="6 7" key="1">
    <citation type="submission" date="2015-12" db="EMBL/GenBank/DDBJ databases">
        <title>Draft genome of the nematode, Onchocerca flexuosa.</title>
        <authorList>
            <person name="Mitreva M."/>
        </authorList>
    </citation>
    <scope>NUCLEOTIDE SEQUENCE [LARGE SCALE GENOMIC DNA]</scope>
    <source>
        <strain evidence="6">Red Deer</strain>
    </source>
</reference>
<feature type="domain" description="Cullin family profile" evidence="5">
    <location>
        <begin position="102"/>
        <end position="234"/>
    </location>
</feature>
<dbReference type="SUPFAM" id="SSF74788">
    <property type="entry name" value="Cullin repeat-like"/>
    <property type="match status" value="1"/>
</dbReference>
<dbReference type="EMBL" id="KZ270145">
    <property type="protein sequence ID" value="OZC06306.1"/>
    <property type="molecule type" value="Genomic_DNA"/>
</dbReference>
<dbReference type="PANTHER" id="PTHR11932">
    <property type="entry name" value="CULLIN"/>
    <property type="match status" value="1"/>
</dbReference>
<dbReference type="Gene3D" id="1.20.1310.10">
    <property type="entry name" value="Cullin Repeats"/>
    <property type="match status" value="2"/>
</dbReference>
<name>A0A238BN61_9BILA</name>
<accession>A0A238BN61</accession>
<dbReference type="AlphaFoldDB" id="A0A238BN61"/>
<dbReference type="InterPro" id="IPR019559">
    <property type="entry name" value="Cullin_neddylation_domain"/>
</dbReference>
<dbReference type="InterPro" id="IPR045093">
    <property type="entry name" value="Cullin"/>
</dbReference>
<evidence type="ECO:0000259" key="5">
    <source>
        <dbReference type="PROSITE" id="PS50069"/>
    </source>
</evidence>
<evidence type="ECO:0000313" key="6">
    <source>
        <dbReference type="EMBL" id="OZC06306.1"/>
    </source>
</evidence>
<dbReference type="PROSITE" id="PS50069">
    <property type="entry name" value="CULLIN_2"/>
    <property type="match status" value="1"/>
</dbReference>
<dbReference type="InterPro" id="IPR016159">
    <property type="entry name" value="Cullin_repeat-like_dom_sf"/>
</dbReference>
<dbReference type="Pfam" id="PF00888">
    <property type="entry name" value="Cullin"/>
    <property type="match status" value="1"/>
</dbReference>
<dbReference type="OrthoDB" id="5871988at2759"/>
<dbReference type="InterPro" id="IPR036317">
    <property type="entry name" value="Cullin_homology_sf"/>
</dbReference>
<comment type="similarity">
    <text evidence="1 3 4">Belongs to the cullin family.</text>
</comment>
<dbReference type="InterPro" id="IPR016158">
    <property type="entry name" value="Cullin_homology"/>
</dbReference>
<keyword evidence="7" id="KW-1185">Reference proteome</keyword>
<organism evidence="6 7">
    <name type="scientific">Onchocerca flexuosa</name>
    <dbReference type="NCBI Taxonomy" id="387005"/>
    <lineage>
        <taxon>Eukaryota</taxon>
        <taxon>Metazoa</taxon>
        <taxon>Ecdysozoa</taxon>
        <taxon>Nematoda</taxon>
        <taxon>Chromadorea</taxon>
        <taxon>Rhabditida</taxon>
        <taxon>Spirurina</taxon>
        <taxon>Spiruromorpha</taxon>
        <taxon>Filarioidea</taxon>
        <taxon>Onchocercidae</taxon>
        <taxon>Onchocerca</taxon>
    </lineage>
</organism>
<evidence type="ECO:0000256" key="4">
    <source>
        <dbReference type="RuleBase" id="RU003829"/>
    </source>
</evidence>
<dbReference type="Pfam" id="PF10557">
    <property type="entry name" value="Cullin_Nedd8"/>
    <property type="match status" value="1"/>
</dbReference>
<evidence type="ECO:0000256" key="2">
    <source>
        <dbReference type="ARBA" id="ARBA00022786"/>
    </source>
</evidence>
<evidence type="ECO:0000256" key="1">
    <source>
        <dbReference type="ARBA" id="ARBA00006019"/>
    </source>
</evidence>
<dbReference type="Gene3D" id="1.10.10.10">
    <property type="entry name" value="Winged helix-like DNA-binding domain superfamily/Winged helix DNA-binding domain"/>
    <property type="match status" value="2"/>
</dbReference>
<dbReference type="InterPro" id="IPR001373">
    <property type="entry name" value="Cullin_N"/>
</dbReference>
<dbReference type="SMART" id="SM00884">
    <property type="entry name" value="Cullin_Nedd8"/>
    <property type="match status" value="1"/>
</dbReference>